<keyword evidence="3" id="KW-1185">Reference proteome</keyword>
<evidence type="ECO:0000313" key="3">
    <source>
        <dbReference type="Proteomes" id="UP001221898"/>
    </source>
</evidence>
<dbReference type="AlphaFoldDB" id="A0AAD7RS28"/>
<organism evidence="2 3">
    <name type="scientific">Aldrovandia affinis</name>
    <dbReference type="NCBI Taxonomy" id="143900"/>
    <lineage>
        <taxon>Eukaryota</taxon>
        <taxon>Metazoa</taxon>
        <taxon>Chordata</taxon>
        <taxon>Craniata</taxon>
        <taxon>Vertebrata</taxon>
        <taxon>Euteleostomi</taxon>
        <taxon>Actinopterygii</taxon>
        <taxon>Neopterygii</taxon>
        <taxon>Teleostei</taxon>
        <taxon>Notacanthiformes</taxon>
        <taxon>Halosauridae</taxon>
        <taxon>Aldrovandia</taxon>
    </lineage>
</organism>
<dbReference type="EMBL" id="JAINUG010000185">
    <property type="protein sequence ID" value="KAJ8389197.1"/>
    <property type="molecule type" value="Genomic_DNA"/>
</dbReference>
<name>A0AAD7RS28_9TELE</name>
<reference evidence="2" key="1">
    <citation type="journal article" date="2023" name="Science">
        <title>Genome structures resolve the early diversification of teleost fishes.</title>
        <authorList>
            <person name="Parey E."/>
            <person name="Louis A."/>
            <person name="Montfort J."/>
            <person name="Bouchez O."/>
            <person name="Roques C."/>
            <person name="Iampietro C."/>
            <person name="Lluch J."/>
            <person name="Castinel A."/>
            <person name="Donnadieu C."/>
            <person name="Desvignes T."/>
            <person name="Floi Bucao C."/>
            <person name="Jouanno E."/>
            <person name="Wen M."/>
            <person name="Mejri S."/>
            <person name="Dirks R."/>
            <person name="Jansen H."/>
            <person name="Henkel C."/>
            <person name="Chen W.J."/>
            <person name="Zahm M."/>
            <person name="Cabau C."/>
            <person name="Klopp C."/>
            <person name="Thompson A.W."/>
            <person name="Robinson-Rechavi M."/>
            <person name="Braasch I."/>
            <person name="Lecointre G."/>
            <person name="Bobe J."/>
            <person name="Postlethwait J.H."/>
            <person name="Berthelot C."/>
            <person name="Roest Crollius H."/>
            <person name="Guiguen Y."/>
        </authorList>
    </citation>
    <scope>NUCLEOTIDE SEQUENCE</scope>
    <source>
        <strain evidence="2">NC1722</strain>
    </source>
</reference>
<evidence type="ECO:0000313" key="2">
    <source>
        <dbReference type="EMBL" id="KAJ8389197.1"/>
    </source>
</evidence>
<feature type="compositionally biased region" description="Basic residues" evidence="1">
    <location>
        <begin position="232"/>
        <end position="253"/>
    </location>
</feature>
<accession>A0AAD7RS28</accession>
<sequence>MEHFYFQCNPFTGAGGREEEEKERVLARLARHSRGEVGASGVARRGTFRRVERSPGTNRPVTEKQSEKPHTHALLSSGAVGIRFSRHGGIQRKAAYADSIPNDLPPGKGDRLSQVPAEISTVAIIVQQDVLEPSPEYLARGGTCYTAVNLSERCCLSRIMRLTTSDVQSLSGHTSDSLSVTHEASRFFTDACERLQRRDFEASLTGPPQRGSIDGMLPSLITIVTHRDRSKAARGKHRHGDHSRCGKKRTGRD</sequence>
<protein>
    <submittedName>
        <fullName evidence="2">Uncharacterized protein</fullName>
    </submittedName>
</protein>
<gene>
    <name evidence="2" type="ORF">AAFF_G00122170</name>
</gene>
<feature type="compositionally biased region" description="Basic and acidic residues" evidence="1">
    <location>
        <begin position="61"/>
        <end position="70"/>
    </location>
</feature>
<proteinExistence type="predicted"/>
<comment type="caution">
    <text evidence="2">The sequence shown here is derived from an EMBL/GenBank/DDBJ whole genome shotgun (WGS) entry which is preliminary data.</text>
</comment>
<evidence type="ECO:0000256" key="1">
    <source>
        <dbReference type="SAM" id="MobiDB-lite"/>
    </source>
</evidence>
<feature type="region of interest" description="Disordered" evidence="1">
    <location>
        <begin position="36"/>
        <end position="77"/>
    </location>
</feature>
<feature type="region of interest" description="Disordered" evidence="1">
    <location>
        <begin position="228"/>
        <end position="253"/>
    </location>
</feature>
<dbReference type="Proteomes" id="UP001221898">
    <property type="component" value="Unassembled WGS sequence"/>
</dbReference>